<proteinExistence type="predicted"/>
<evidence type="ECO:0000313" key="3">
    <source>
        <dbReference type="Proteomes" id="UP000807306"/>
    </source>
</evidence>
<organism evidence="2 3">
    <name type="scientific">Crepidotus variabilis</name>
    <dbReference type="NCBI Taxonomy" id="179855"/>
    <lineage>
        <taxon>Eukaryota</taxon>
        <taxon>Fungi</taxon>
        <taxon>Dikarya</taxon>
        <taxon>Basidiomycota</taxon>
        <taxon>Agaricomycotina</taxon>
        <taxon>Agaricomycetes</taxon>
        <taxon>Agaricomycetidae</taxon>
        <taxon>Agaricales</taxon>
        <taxon>Agaricineae</taxon>
        <taxon>Crepidotaceae</taxon>
        <taxon>Crepidotus</taxon>
    </lineage>
</organism>
<name>A0A9P6E8H4_9AGAR</name>
<evidence type="ECO:0000256" key="1">
    <source>
        <dbReference type="SAM" id="SignalP"/>
    </source>
</evidence>
<accession>A0A9P6E8H4</accession>
<protein>
    <submittedName>
        <fullName evidence="2">Uncharacterized protein</fullName>
    </submittedName>
</protein>
<dbReference type="EMBL" id="MU157896">
    <property type="protein sequence ID" value="KAF9524633.1"/>
    <property type="molecule type" value="Genomic_DNA"/>
</dbReference>
<keyword evidence="1" id="KW-0732">Signal</keyword>
<comment type="caution">
    <text evidence="2">The sequence shown here is derived from an EMBL/GenBank/DDBJ whole genome shotgun (WGS) entry which is preliminary data.</text>
</comment>
<feature type="chain" id="PRO_5040288035" evidence="1">
    <location>
        <begin position="21"/>
        <end position="134"/>
    </location>
</feature>
<keyword evidence="3" id="KW-1185">Reference proteome</keyword>
<gene>
    <name evidence="2" type="ORF">CPB83DRAFT_604719</name>
</gene>
<sequence length="134" mass="15195">MIIALCYSVLTVLFISLTCSFRSFCHFGKDQIFERDTYKYPSLLVSVASLGISYLQSKMNNHRFLTTLSLEYDFHFFWPGIHIGTSSDANIAFTSILCRFERLQQLPRFQIGQLPSGGVYRTYGQEGSIGVVIG</sequence>
<dbReference type="AlphaFoldDB" id="A0A9P6E8H4"/>
<dbReference type="Proteomes" id="UP000807306">
    <property type="component" value="Unassembled WGS sequence"/>
</dbReference>
<reference evidence="2" key="1">
    <citation type="submission" date="2020-11" db="EMBL/GenBank/DDBJ databases">
        <authorList>
            <consortium name="DOE Joint Genome Institute"/>
            <person name="Ahrendt S."/>
            <person name="Riley R."/>
            <person name="Andreopoulos W."/>
            <person name="Labutti K."/>
            <person name="Pangilinan J."/>
            <person name="Ruiz-Duenas F.J."/>
            <person name="Barrasa J.M."/>
            <person name="Sanchez-Garcia M."/>
            <person name="Camarero S."/>
            <person name="Miyauchi S."/>
            <person name="Serrano A."/>
            <person name="Linde D."/>
            <person name="Babiker R."/>
            <person name="Drula E."/>
            <person name="Ayuso-Fernandez I."/>
            <person name="Pacheco R."/>
            <person name="Padilla G."/>
            <person name="Ferreira P."/>
            <person name="Barriuso J."/>
            <person name="Kellner H."/>
            <person name="Castanera R."/>
            <person name="Alfaro M."/>
            <person name="Ramirez L."/>
            <person name="Pisabarro A.G."/>
            <person name="Kuo A."/>
            <person name="Tritt A."/>
            <person name="Lipzen A."/>
            <person name="He G."/>
            <person name="Yan M."/>
            <person name="Ng V."/>
            <person name="Cullen D."/>
            <person name="Martin F."/>
            <person name="Rosso M.-N."/>
            <person name="Henrissat B."/>
            <person name="Hibbett D."/>
            <person name="Martinez A.T."/>
            <person name="Grigoriev I.V."/>
        </authorList>
    </citation>
    <scope>NUCLEOTIDE SEQUENCE</scope>
    <source>
        <strain evidence="2">CBS 506.95</strain>
    </source>
</reference>
<evidence type="ECO:0000313" key="2">
    <source>
        <dbReference type="EMBL" id="KAF9524633.1"/>
    </source>
</evidence>
<feature type="signal peptide" evidence="1">
    <location>
        <begin position="1"/>
        <end position="20"/>
    </location>
</feature>